<proteinExistence type="inferred from homology"/>
<name>A0ABV7YME4_9ACTN</name>
<evidence type="ECO:0000256" key="1">
    <source>
        <dbReference type="ARBA" id="ARBA00009353"/>
    </source>
</evidence>
<accession>A0ABV7YME4</accession>
<dbReference type="InterPro" id="IPR036291">
    <property type="entry name" value="NAD(P)-bd_dom_sf"/>
</dbReference>
<dbReference type="InterPro" id="IPR001509">
    <property type="entry name" value="Epimerase_deHydtase"/>
</dbReference>
<sequence length="296" mass="31337">MRYVISGASGYLGRMLRSDLARSGHDVTRLVRVPPRSPDESRWDPSAGVVDRDVLAAADVVVNLSGANIGRPWTPPYKRVLMSSRVDTTGTLARALAALPTPPLFVSQSAVGYYGDAGDRELEESSPAGSTYAAEMARAWEDATSPATEAGVRVILLRTGVVLEAESTAFRLMALPFRLGLGGRFGSGEQYFGTIGLADWLGAVRFLVDLPNAAGAYNLTLPVPPTNAEVTAAFGALLRRPTFLTVPGGLVRLGVGDLADELLGSRRIVPRRLLDAGYEFSAPNITAAIAAALAKR</sequence>
<dbReference type="InterPro" id="IPR010099">
    <property type="entry name" value="SDR39U1"/>
</dbReference>
<evidence type="ECO:0000259" key="2">
    <source>
        <dbReference type="Pfam" id="PF01370"/>
    </source>
</evidence>
<dbReference type="PANTHER" id="PTHR11092:SF0">
    <property type="entry name" value="EPIMERASE FAMILY PROTEIN SDR39U1"/>
    <property type="match status" value="1"/>
</dbReference>
<dbReference type="RefSeq" id="WP_205120480.1">
    <property type="nucleotide sequence ID" value="NZ_JAFBCM010000001.1"/>
</dbReference>
<dbReference type="SUPFAM" id="SSF51735">
    <property type="entry name" value="NAD(P)-binding Rossmann-fold domains"/>
    <property type="match status" value="1"/>
</dbReference>
<dbReference type="PANTHER" id="PTHR11092">
    <property type="entry name" value="SUGAR NUCLEOTIDE EPIMERASE RELATED"/>
    <property type="match status" value="1"/>
</dbReference>
<feature type="domain" description="NAD-dependent epimerase/dehydratase" evidence="2">
    <location>
        <begin position="4"/>
        <end position="160"/>
    </location>
</feature>
<dbReference type="InterPro" id="IPR013549">
    <property type="entry name" value="DUF1731"/>
</dbReference>
<protein>
    <submittedName>
        <fullName evidence="4">TIGR01777 family oxidoreductase</fullName>
    </submittedName>
</protein>
<organism evidence="4 5">
    <name type="scientific">Tenggerimyces flavus</name>
    <dbReference type="NCBI Taxonomy" id="1708749"/>
    <lineage>
        <taxon>Bacteria</taxon>
        <taxon>Bacillati</taxon>
        <taxon>Actinomycetota</taxon>
        <taxon>Actinomycetes</taxon>
        <taxon>Propionibacteriales</taxon>
        <taxon>Nocardioidaceae</taxon>
        <taxon>Tenggerimyces</taxon>
    </lineage>
</organism>
<dbReference type="Gene3D" id="3.40.50.720">
    <property type="entry name" value="NAD(P)-binding Rossmann-like Domain"/>
    <property type="match status" value="1"/>
</dbReference>
<dbReference type="Proteomes" id="UP001595699">
    <property type="component" value="Unassembled WGS sequence"/>
</dbReference>
<gene>
    <name evidence="4" type="ORF">ACFOUW_34600</name>
</gene>
<comment type="similarity">
    <text evidence="1">Belongs to the NAD(P)-dependent epimerase/dehydratase family. SDR39U1 subfamily.</text>
</comment>
<dbReference type="EMBL" id="JBHRZH010000045">
    <property type="protein sequence ID" value="MFC3766009.1"/>
    <property type="molecule type" value="Genomic_DNA"/>
</dbReference>
<evidence type="ECO:0000313" key="5">
    <source>
        <dbReference type="Proteomes" id="UP001595699"/>
    </source>
</evidence>
<reference evidence="5" key="1">
    <citation type="journal article" date="2019" name="Int. J. Syst. Evol. Microbiol.">
        <title>The Global Catalogue of Microorganisms (GCM) 10K type strain sequencing project: providing services to taxonomists for standard genome sequencing and annotation.</title>
        <authorList>
            <consortium name="The Broad Institute Genomics Platform"/>
            <consortium name="The Broad Institute Genome Sequencing Center for Infectious Disease"/>
            <person name="Wu L."/>
            <person name="Ma J."/>
        </authorList>
    </citation>
    <scope>NUCLEOTIDE SEQUENCE [LARGE SCALE GENOMIC DNA]</scope>
    <source>
        <strain evidence="5">CGMCC 4.7241</strain>
    </source>
</reference>
<dbReference type="Pfam" id="PF08338">
    <property type="entry name" value="DUF1731"/>
    <property type="match status" value="1"/>
</dbReference>
<keyword evidence="5" id="KW-1185">Reference proteome</keyword>
<evidence type="ECO:0000259" key="3">
    <source>
        <dbReference type="Pfam" id="PF08338"/>
    </source>
</evidence>
<evidence type="ECO:0000313" key="4">
    <source>
        <dbReference type="EMBL" id="MFC3766009.1"/>
    </source>
</evidence>
<comment type="caution">
    <text evidence="4">The sequence shown here is derived from an EMBL/GenBank/DDBJ whole genome shotgun (WGS) entry which is preliminary data.</text>
</comment>
<dbReference type="Pfam" id="PF01370">
    <property type="entry name" value="Epimerase"/>
    <property type="match status" value="1"/>
</dbReference>
<feature type="domain" description="DUF1731" evidence="3">
    <location>
        <begin position="246"/>
        <end position="291"/>
    </location>
</feature>
<dbReference type="NCBIfam" id="TIGR01777">
    <property type="entry name" value="yfcH"/>
    <property type="match status" value="1"/>
</dbReference>